<keyword evidence="2" id="KW-0808">Transferase</keyword>
<dbReference type="GO" id="GO:0031167">
    <property type="term" value="P:rRNA methylation"/>
    <property type="evidence" value="ECO:0007669"/>
    <property type="project" value="InterPro"/>
</dbReference>
<accession>A0AA48GVX6</accession>
<reference evidence="3" key="1">
    <citation type="journal article" date="2023" name="Int. J. Syst. Evol. Microbiol.">
        <title>Mesoterricola silvestris gen. nov., sp. nov., Mesoterricola sediminis sp. nov., Geothrix oryzae sp. nov., Geothrix edaphica sp. nov., Geothrix rubra sp. nov., and Geothrix limicola sp. nov., six novel members of Acidobacteriota isolated from soils.</title>
        <authorList>
            <person name="Itoh H."/>
            <person name="Sugisawa Y."/>
            <person name="Mise K."/>
            <person name="Xu Z."/>
            <person name="Kuniyasu M."/>
            <person name="Ushijima N."/>
            <person name="Kawano K."/>
            <person name="Kobayashi E."/>
            <person name="Shiratori Y."/>
            <person name="Masuda Y."/>
            <person name="Senoo K."/>
        </authorList>
    </citation>
    <scope>NUCLEOTIDE SEQUENCE</scope>
    <source>
        <strain evidence="3">W786</strain>
    </source>
</reference>
<dbReference type="Pfam" id="PF03602">
    <property type="entry name" value="Cons_hypoth95"/>
    <property type="match status" value="1"/>
</dbReference>
<evidence type="ECO:0000313" key="3">
    <source>
        <dbReference type="EMBL" id="BDU76630.1"/>
    </source>
</evidence>
<dbReference type="InterPro" id="IPR004398">
    <property type="entry name" value="RNA_MeTrfase_RsmD"/>
</dbReference>
<dbReference type="GO" id="GO:0008168">
    <property type="term" value="F:methyltransferase activity"/>
    <property type="evidence" value="ECO:0007669"/>
    <property type="project" value="UniProtKB-KW"/>
</dbReference>
<dbReference type="KEGG" id="msea:METESE_15880"/>
<dbReference type="EMBL" id="AP027081">
    <property type="protein sequence ID" value="BDU76630.1"/>
    <property type="molecule type" value="Genomic_DNA"/>
</dbReference>
<gene>
    <name evidence="3" type="ORF">METESE_15880</name>
</gene>
<dbReference type="PIRSF" id="PIRSF004553">
    <property type="entry name" value="CHP00095"/>
    <property type="match status" value="1"/>
</dbReference>
<dbReference type="InterPro" id="IPR029063">
    <property type="entry name" value="SAM-dependent_MTases_sf"/>
</dbReference>
<keyword evidence="1 3" id="KW-0489">Methyltransferase</keyword>
<organism evidence="3 4">
    <name type="scientific">Mesoterricola sediminis</name>
    <dbReference type="NCBI Taxonomy" id="2927980"/>
    <lineage>
        <taxon>Bacteria</taxon>
        <taxon>Pseudomonadati</taxon>
        <taxon>Acidobacteriota</taxon>
        <taxon>Holophagae</taxon>
        <taxon>Holophagales</taxon>
        <taxon>Holophagaceae</taxon>
        <taxon>Mesoterricola</taxon>
    </lineage>
</organism>
<evidence type="ECO:0000256" key="2">
    <source>
        <dbReference type="ARBA" id="ARBA00022679"/>
    </source>
</evidence>
<evidence type="ECO:0000256" key="1">
    <source>
        <dbReference type="ARBA" id="ARBA00022603"/>
    </source>
</evidence>
<evidence type="ECO:0000313" key="4">
    <source>
        <dbReference type="Proteomes" id="UP001228113"/>
    </source>
</evidence>
<dbReference type="RefSeq" id="WP_243332573.1">
    <property type="nucleotide sequence ID" value="NZ_AP027081.1"/>
</dbReference>
<keyword evidence="4" id="KW-1185">Reference proteome</keyword>
<dbReference type="Gene3D" id="3.40.50.150">
    <property type="entry name" value="Vaccinia Virus protein VP39"/>
    <property type="match status" value="1"/>
</dbReference>
<sequence length="174" mass="18215">MRIIAGALKGRRLEAPPGTGQVRPTADRAREALFSILQRWPLGGFADLYAGTGAVGLEALSRGYGPVTCVERDPAVLAFLKRNARGTDLEVAARDAGRLGPDAFRGLAVVFADPPYERALEAWAALAPVAAAWLAPGGVLVFEAAAGTVLPPHPGLEPVDVRRYGAAAFSLFQA</sequence>
<name>A0AA48GVX6_9BACT</name>
<dbReference type="AlphaFoldDB" id="A0AA48GVX6"/>
<dbReference type="CDD" id="cd02440">
    <property type="entry name" value="AdoMet_MTases"/>
    <property type="match status" value="1"/>
</dbReference>
<protein>
    <submittedName>
        <fullName evidence="3">Methyltransferase</fullName>
    </submittedName>
</protein>
<dbReference type="SUPFAM" id="SSF53335">
    <property type="entry name" value="S-adenosyl-L-methionine-dependent methyltransferases"/>
    <property type="match status" value="1"/>
</dbReference>
<dbReference type="PANTHER" id="PTHR43542:SF1">
    <property type="entry name" value="METHYLTRANSFERASE"/>
    <property type="match status" value="1"/>
</dbReference>
<dbReference type="Proteomes" id="UP001228113">
    <property type="component" value="Chromosome"/>
</dbReference>
<dbReference type="PANTHER" id="PTHR43542">
    <property type="entry name" value="METHYLTRANSFERASE"/>
    <property type="match status" value="1"/>
</dbReference>
<proteinExistence type="predicted"/>